<gene>
    <name evidence="6" type="ORF">GCM10009759_45480</name>
</gene>
<dbReference type="PROSITE" id="PS50975">
    <property type="entry name" value="ATP_GRASP"/>
    <property type="match status" value="1"/>
</dbReference>
<proteinExistence type="predicted"/>
<dbReference type="Pfam" id="PF13535">
    <property type="entry name" value="ATP-grasp_4"/>
    <property type="match status" value="1"/>
</dbReference>
<dbReference type="Gene3D" id="3.30.470.20">
    <property type="entry name" value="ATP-grasp fold, B domain"/>
    <property type="match status" value="1"/>
</dbReference>
<reference evidence="6 7" key="1">
    <citation type="journal article" date="2019" name="Int. J. Syst. Evol. Microbiol.">
        <title>The Global Catalogue of Microorganisms (GCM) 10K type strain sequencing project: providing services to taxonomists for standard genome sequencing and annotation.</title>
        <authorList>
            <consortium name="The Broad Institute Genomics Platform"/>
            <consortium name="The Broad Institute Genome Sequencing Center for Infectious Disease"/>
            <person name="Wu L."/>
            <person name="Ma J."/>
        </authorList>
    </citation>
    <scope>NUCLEOTIDE SEQUENCE [LARGE SCALE GENOMIC DNA]</scope>
    <source>
        <strain evidence="6 7">JCM 14559</strain>
    </source>
</reference>
<dbReference type="InterPro" id="IPR040570">
    <property type="entry name" value="LAL_C2"/>
</dbReference>
<dbReference type="EMBL" id="BAAANS010000031">
    <property type="protein sequence ID" value="GAA2106857.1"/>
    <property type="molecule type" value="Genomic_DNA"/>
</dbReference>
<name>A0ABN2X8Q4_9ACTN</name>
<dbReference type="InterPro" id="IPR052032">
    <property type="entry name" value="ATP-dep_AA_Ligase"/>
</dbReference>
<keyword evidence="2 4" id="KW-0547">Nucleotide-binding</keyword>
<sequence length="429" mass="45624">MTRRPRPLFAVLYDAGAVPAGEIGTGLAPLGDIVFLLPRGSAHVEQLRPVIEQLGRTHALTGDAAADADLVRGIAPDAVLTFSERLIRPAAELAAAAGLPGQSVRTARIFTDKGLQRRVLREAGVDRTRTGVVETPADWPAVLEAVGLPAVVKPATGWSSRDTHAISTRQEADAVLRRLTELDAAGDWSPFVVEEFLVGRPSHPFGDYVSVESLCTPAGITHFVLTGKTPVVPPFRGTGRIWPSHLPDDEVEEILGLVTRALEAVGSDCGFTHTELKLTPDGPGIIEINGRISAHVNMMAREACGLDLVRIGGLVALGEQPFLPPFDFGGRVHFQYNNIAPVRPGRLEAVHGAETVRALPGVGAYRCFVRPGDELPGGTTTLTLDTVSGVADSHAEAVRTIEAARGALAFEFRFADGVRRISGPELPAY</sequence>
<dbReference type="Pfam" id="PF18603">
    <property type="entry name" value="LAL_C2"/>
    <property type="match status" value="1"/>
</dbReference>
<keyword evidence="7" id="KW-1185">Reference proteome</keyword>
<dbReference type="PANTHER" id="PTHR43585">
    <property type="entry name" value="FUMIPYRROLE BIOSYNTHESIS PROTEIN C"/>
    <property type="match status" value="1"/>
</dbReference>
<dbReference type="SUPFAM" id="SSF56059">
    <property type="entry name" value="Glutathione synthetase ATP-binding domain-like"/>
    <property type="match status" value="1"/>
</dbReference>
<dbReference type="Proteomes" id="UP001500897">
    <property type="component" value="Unassembled WGS sequence"/>
</dbReference>
<feature type="domain" description="ATP-grasp" evidence="5">
    <location>
        <begin position="117"/>
        <end position="317"/>
    </location>
</feature>
<keyword evidence="3 4" id="KW-0067">ATP-binding</keyword>
<evidence type="ECO:0000259" key="5">
    <source>
        <dbReference type="PROSITE" id="PS50975"/>
    </source>
</evidence>
<evidence type="ECO:0000256" key="4">
    <source>
        <dbReference type="PROSITE-ProRule" id="PRU00409"/>
    </source>
</evidence>
<evidence type="ECO:0000256" key="1">
    <source>
        <dbReference type="ARBA" id="ARBA00022598"/>
    </source>
</evidence>
<accession>A0ABN2X8Q4</accession>
<dbReference type="InterPro" id="IPR011761">
    <property type="entry name" value="ATP-grasp"/>
</dbReference>
<evidence type="ECO:0000256" key="2">
    <source>
        <dbReference type="ARBA" id="ARBA00022741"/>
    </source>
</evidence>
<dbReference type="PANTHER" id="PTHR43585:SF2">
    <property type="entry name" value="ATP-GRASP ENZYME FSQD"/>
    <property type="match status" value="1"/>
</dbReference>
<evidence type="ECO:0000256" key="3">
    <source>
        <dbReference type="ARBA" id="ARBA00022840"/>
    </source>
</evidence>
<keyword evidence="1" id="KW-0436">Ligase</keyword>
<organism evidence="6 7">
    <name type="scientific">Kitasatospora saccharophila</name>
    <dbReference type="NCBI Taxonomy" id="407973"/>
    <lineage>
        <taxon>Bacteria</taxon>
        <taxon>Bacillati</taxon>
        <taxon>Actinomycetota</taxon>
        <taxon>Actinomycetes</taxon>
        <taxon>Kitasatosporales</taxon>
        <taxon>Streptomycetaceae</taxon>
        <taxon>Kitasatospora</taxon>
    </lineage>
</organism>
<comment type="caution">
    <text evidence="6">The sequence shown here is derived from an EMBL/GenBank/DDBJ whole genome shotgun (WGS) entry which is preliminary data.</text>
</comment>
<evidence type="ECO:0000313" key="7">
    <source>
        <dbReference type="Proteomes" id="UP001500897"/>
    </source>
</evidence>
<evidence type="ECO:0000313" key="6">
    <source>
        <dbReference type="EMBL" id="GAA2106857.1"/>
    </source>
</evidence>
<protein>
    <submittedName>
        <fullName evidence="6">ATP-grasp domain-containing protein</fullName>
    </submittedName>
</protein>
<dbReference type="RefSeq" id="WP_344554406.1">
    <property type="nucleotide sequence ID" value="NZ_BAAANS010000031.1"/>
</dbReference>